<keyword evidence="2" id="KW-1185">Reference proteome</keyword>
<reference evidence="1" key="2">
    <citation type="submission" date="2022-01" db="EMBL/GenBank/DDBJ databases">
        <authorList>
            <person name="Yamashiro T."/>
            <person name="Shiraishi A."/>
            <person name="Satake H."/>
            <person name="Nakayama K."/>
        </authorList>
    </citation>
    <scope>NUCLEOTIDE SEQUENCE</scope>
</reference>
<accession>A0ABQ5JCT0</accession>
<dbReference type="EMBL" id="BQNB010021715">
    <property type="protein sequence ID" value="GJU09298.1"/>
    <property type="molecule type" value="Genomic_DNA"/>
</dbReference>
<gene>
    <name evidence="1" type="ORF">Tco_1131694</name>
</gene>
<dbReference type="Proteomes" id="UP001151760">
    <property type="component" value="Unassembled WGS sequence"/>
</dbReference>
<evidence type="ECO:0000313" key="1">
    <source>
        <dbReference type="EMBL" id="GJU09298.1"/>
    </source>
</evidence>
<proteinExistence type="predicted"/>
<sequence length="110" mass="12739">MIPGTDLHCFDVHNDGYFAHLPLRYADGGILNMSVSRSLTKSLLNLWKKIVETTFKTFSRLNLYLNHLDMNLLEYLSQAITTEMDADVSKIIGSHKKRYCNDFFMDEMVD</sequence>
<reference evidence="1" key="1">
    <citation type="journal article" date="2022" name="Int. J. Mol. Sci.">
        <title>Draft Genome of Tanacetum Coccineum: Genomic Comparison of Closely Related Tanacetum-Family Plants.</title>
        <authorList>
            <person name="Yamashiro T."/>
            <person name="Shiraishi A."/>
            <person name="Nakayama K."/>
            <person name="Satake H."/>
        </authorList>
    </citation>
    <scope>NUCLEOTIDE SEQUENCE</scope>
</reference>
<protein>
    <submittedName>
        <fullName evidence="1">Uncharacterized protein</fullName>
    </submittedName>
</protein>
<comment type="caution">
    <text evidence="1">The sequence shown here is derived from an EMBL/GenBank/DDBJ whole genome shotgun (WGS) entry which is preliminary data.</text>
</comment>
<name>A0ABQ5JCT0_9ASTR</name>
<organism evidence="1 2">
    <name type="scientific">Tanacetum coccineum</name>
    <dbReference type="NCBI Taxonomy" id="301880"/>
    <lineage>
        <taxon>Eukaryota</taxon>
        <taxon>Viridiplantae</taxon>
        <taxon>Streptophyta</taxon>
        <taxon>Embryophyta</taxon>
        <taxon>Tracheophyta</taxon>
        <taxon>Spermatophyta</taxon>
        <taxon>Magnoliopsida</taxon>
        <taxon>eudicotyledons</taxon>
        <taxon>Gunneridae</taxon>
        <taxon>Pentapetalae</taxon>
        <taxon>asterids</taxon>
        <taxon>campanulids</taxon>
        <taxon>Asterales</taxon>
        <taxon>Asteraceae</taxon>
        <taxon>Asteroideae</taxon>
        <taxon>Anthemideae</taxon>
        <taxon>Anthemidinae</taxon>
        <taxon>Tanacetum</taxon>
    </lineage>
</organism>
<evidence type="ECO:0000313" key="2">
    <source>
        <dbReference type="Proteomes" id="UP001151760"/>
    </source>
</evidence>